<dbReference type="PANTHER" id="PTHR11003:SF257">
    <property type="entry name" value="POTASSIUM CHANNEL DOMAIN-CONTAINING PROTEIN"/>
    <property type="match status" value="1"/>
</dbReference>
<evidence type="ECO:0000256" key="7">
    <source>
        <dbReference type="ARBA" id="ARBA00023303"/>
    </source>
</evidence>
<evidence type="ECO:0000313" key="10">
    <source>
        <dbReference type="EMBL" id="KAJ6636844.1"/>
    </source>
</evidence>
<dbReference type="Proteomes" id="UP001151699">
    <property type="component" value="Chromosome C"/>
</dbReference>
<sequence length="281" mass="31614">MRALCCCLCSNCGYCCYDEKRMAEKERRMKKKRQQEELKAQQLALQEPYYVRSGSLHNNLHSPDKQFQLSDIDSLSISESRTSMHGLSLLAPILLCFSMMVIYIVLGAIALCRLEGWPFLDGIYFCFMSLSTIGFGDLVPGLRKESSTTTWFCSAYIMSGMALTAMCFNVLHEEIVHRVKHKNANLYKRNPTQETLISGTPTSLILGQDTELHVLKDSSNHAIGHELVPIVTTSDQSILPEMLENLPQLQPIQQIIGSNVLTGVYTLPEEPELESEENTTI</sequence>
<dbReference type="PANTHER" id="PTHR11003">
    <property type="entry name" value="POTASSIUM CHANNEL, SUBFAMILY K"/>
    <property type="match status" value="1"/>
</dbReference>
<name>A0A9Q0MTN2_9DIPT</name>
<protein>
    <submittedName>
        <fullName evidence="10">Potassium channel subfamily K member 3</fullName>
    </submittedName>
</protein>
<keyword evidence="5" id="KW-0406">Ion transport</keyword>
<organism evidence="10 11">
    <name type="scientific">Pseudolycoriella hygida</name>
    <dbReference type="NCBI Taxonomy" id="35572"/>
    <lineage>
        <taxon>Eukaryota</taxon>
        <taxon>Metazoa</taxon>
        <taxon>Ecdysozoa</taxon>
        <taxon>Arthropoda</taxon>
        <taxon>Hexapoda</taxon>
        <taxon>Insecta</taxon>
        <taxon>Pterygota</taxon>
        <taxon>Neoptera</taxon>
        <taxon>Endopterygota</taxon>
        <taxon>Diptera</taxon>
        <taxon>Nematocera</taxon>
        <taxon>Sciaroidea</taxon>
        <taxon>Sciaridae</taxon>
        <taxon>Pseudolycoriella</taxon>
    </lineage>
</organism>
<evidence type="ECO:0000259" key="9">
    <source>
        <dbReference type="Pfam" id="PF07885"/>
    </source>
</evidence>
<evidence type="ECO:0000256" key="3">
    <source>
        <dbReference type="ARBA" id="ARBA00022692"/>
    </source>
</evidence>
<keyword evidence="7 10" id="KW-0407">Ion channel</keyword>
<dbReference type="Gene3D" id="1.10.287.70">
    <property type="match status" value="1"/>
</dbReference>
<dbReference type="Pfam" id="PF07885">
    <property type="entry name" value="Ion_trans_2"/>
    <property type="match status" value="1"/>
</dbReference>
<keyword evidence="4 8" id="KW-1133">Transmembrane helix</keyword>
<keyword evidence="2" id="KW-0813">Transport</keyword>
<evidence type="ECO:0000313" key="11">
    <source>
        <dbReference type="Proteomes" id="UP001151699"/>
    </source>
</evidence>
<dbReference type="GO" id="GO:0005886">
    <property type="term" value="C:plasma membrane"/>
    <property type="evidence" value="ECO:0007669"/>
    <property type="project" value="TreeGrafter"/>
</dbReference>
<comment type="caution">
    <text evidence="10">The sequence shown here is derived from an EMBL/GenBank/DDBJ whole genome shotgun (WGS) entry which is preliminary data.</text>
</comment>
<dbReference type="OrthoDB" id="297496at2759"/>
<gene>
    <name evidence="10" type="primary">Kcnk3</name>
    <name evidence="10" type="ORF">Bhyg_15439</name>
</gene>
<evidence type="ECO:0000256" key="6">
    <source>
        <dbReference type="ARBA" id="ARBA00023136"/>
    </source>
</evidence>
<reference evidence="10" key="1">
    <citation type="submission" date="2022-07" db="EMBL/GenBank/DDBJ databases">
        <authorList>
            <person name="Trinca V."/>
            <person name="Uliana J.V.C."/>
            <person name="Torres T.T."/>
            <person name="Ward R.J."/>
            <person name="Monesi N."/>
        </authorList>
    </citation>
    <scope>NUCLEOTIDE SEQUENCE</scope>
    <source>
        <strain evidence="10">HSMRA1968</strain>
        <tissue evidence="10">Whole embryos</tissue>
    </source>
</reference>
<feature type="transmembrane region" description="Helical" evidence="8">
    <location>
        <begin position="123"/>
        <end position="142"/>
    </location>
</feature>
<dbReference type="InterPro" id="IPR013099">
    <property type="entry name" value="K_chnl_dom"/>
</dbReference>
<keyword evidence="11" id="KW-1185">Reference proteome</keyword>
<accession>A0A9Q0MTN2</accession>
<dbReference type="AlphaFoldDB" id="A0A9Q0MTN2"/>
<feature type="domain" description="Potassium channel" evidence="9">
    <location>
        <begin position="99"/>
        <end position="174"/>
    </location>
</feature>
<evidence type="ECO:0000256" key="1">
    <source>
        <dbReference type="ARBA" id="ARBA00004141"/>
    </source>
</evidence>
<comment type="subcellular location">
    <subcellularLocation>
        <location evidence="1">Membrane</location>
        <topology evidence="1">Multi-pass membrane protein</topology>
    </subcellularLocation>
</comment>
<dbReference type="GO" id="GO:0030322">
    <property type="term" value="P:stabilization of membrane potential"/>
    <property type="evidence" value="ECO:0007669"/>
    <property type="project" value="TreeGrafter"/>
</dbReference>
<dbReference type="SUPFAM" id="SSF81324">
    <property type="entry name" value="Voltage-gated potassium channels"/>
    <property type="match status" value="1"/>
</dbReference>
<feature type="transmembrane region" description="Helical" evidence="8">
    <location>
        <begin position="148"/>
        <end position="171"/>
    </location>
</feature>
<dbReference type="GO" id="GO:0022841">
    <property type="term" value="F:potassium ion leak channel activity"/>
    <property type="evidence" value="ECO:0007669"/>
    <property type="project" value="TreeGrafter"/>
</dbReference>
<feature type="transmembrane region" description="Helical" evidence="8">
    <location>
        <begin position="89"/>
        <end position="111"/>
    </location>
</feature>
<dbReference type="GO" id="GO:0015271">
    <property type="term" value="F:outward rectifier potassium channel activity"/>
    <property type="evidence" value="ECO:0007669"/>
    <property type="project" value="TreeGrafter"/>
</dbReference>
<keyword evidence="6 8" id="KW-0472">Membrane</keyword>
<dbReference type="EMBL" id="WJQU01000004">
    <property type="protein sequence ID" value="KAJ6636844.1"/>
    <property type="molecule type" value="Genomic_DNA"/>
</dbReference>
<evidence type="ECO:0000256" key="8">
    <source>
        <dbReference type="SAM" id="Phobius"/>
    </source>
</evidence>
<evidence type="ECO:0000256" key="5">
    <source>
        <dbReference type="ARBA" id="ARBA00023065"/>
    </source>
</evidence>
<evidence type="ECO:0000256" key="2">
    <source>
        <dbReference type="ARBA" id="ARBA00022448"/>
    </source>
</evidence>
<evidence type="ECO:0000256" key="4">
    <source>
        <dbReference type="ARBA" id="ARBA00022989"/>
    </source>
</evidence>
<dbReference type="InterPro" id="IPR003280">
    <property type="entry name" value="2pore_dom_K_chnl"/>
</dbReference>
<keyword evidence="3 8" id="KW-0812">Transmembrane</keyword>
<proteinExistence type="predicted"/>